<evidence type="ECO:0000259" key="1">
    <source>
        <dbReference type="Pfam" id="PF07589"/>
    </source>
</evidence>
<dbReference type="Proteomes" id="UP000697710">
    <property type="component" value="Unassembled WGS sequence"/>
</dbReference>
<accession>A0A956RNU2</accession>
<evidence type="ECO:0000313" key="3">
    <source>
        <dbReference type="Proteomes" id="UP000697710"/>
    </source>
</evidence>
<dbReference type="EMBL" id="JAGQHR010000062">
    <property type="protein sequence ID" value="MCA9726747.1"/>
    <property type="molecule type" value="Genomic_DNA"/>
</dbReference>
<dbReference type="Pfam" id="PF07589">
    <property type="entry name" value="PEP-CTERM"/>
    <property type="match status" value="1"/>
</dbReference>
<feature type="domain" description="Ice-binding protein C-terminal" evidence="1">
    <location>
        <begin position="74"/>
        <end position="98"/>
    </location>
</feature>
<dbReference type="NCBIfam" id="TIGR02595">
    <property type="entry name" value="PEP_CTERM"/>
    <property type="match status" value="1"/>
</dbReference>
<gene>
    <name evidence="2" type="ORF">KC729_03625</name>
</gene>
<dbReference type="AlphaFoldDB" id="A0A956RNU2"/>
<reference evidence="2" key="1">
    <citation type="submission" date="2020-04" db="EMBL/GenBank/DDBJ databases">
        <authorList>
            <person name="Zhang T."/>
        </authorList>
    </citation>
    <scope>NUCLEOTIDE SEQUENCE</scope>
    <source>
        <strain evidence="2">HKST-UBA01</strain>
    </source>
</reference>
<sequence length="101" mass="11331">MGFSIDVTDILGHTPLYPETGPWHGTGYDSKIGVWMHSFAGMRTSYNDHYVNRWDRNKEGWLDLSNEDTDVTQPVPEPSTLALVGLGLVGSALVRRRRRSA</sequence>
<organism evidence="2 3">
    <name type="scientific">Eiseniibacteriota bacterium</name>
    <dbReference type="NCBI Taxonomy" id="2212470"/>
    <lineage>
        <taxon>Bacteria</taxon>
        <taxon>Candidatus Eiseniibacteriota</taxon>
    </lineage>
</organism>
<name>A0A956RNU2_UNCEI</name>
<reference evidence="2" key="2">
    <citation type="journal article" date="2021" name="Microbiome">
        <title>Successional dynamics and alternative stable states in a saline activated sludge microbial community over 9 years.</title>
        <authorList>
            <person name="Wang Y."/>
            <person name="Ye J."/>
            <person name="Ju F."/>
            <person name="Liu L."/>
            <person name="Boyd J.A."/>
            <person name="Deng Y."/>
            <person name="Parks D.H."/>
            <person name="Jiang X."/>
            <person name="Yin X."/>
            <person name="Woodcroft B.J."/>
            <person name="Tyson G.W."/>
            <person name="Hugenholtz P."/>
            <person name="Polz M.F."/>
            <person name="Zhang T."/>
        </authorList>
    </citation>
    <scope>NUCLEOTIDE SEQUENCE</scope>
    <source>
        <strain evidence="2">HKST-UBA01</strain>
    </source>
</reference>
<dbReference type="InterPro" id="IPR013424">
    <property type="entry name" value="Ice-binding_C"/>
</dbReference>
<comment type="caution">
    <text evidence="2">The sequence shown here is derived from an EMBL/GenBank/DDBJ whole genome shotgun (WGS) entry which is preliminary data.</text>
</comment>
<protein>
    <submittedName>
        <fullName evidence="2">PEP-CTERM sorting domain-containing protein</fullName>
    </submittedName>
</protein>
<proteinExistence type="predicted"/>
<evidence type="ECO:0000313" key="2">
    <source>
        <dbReference type="EMBL" id="MCA9726747.1"/>
    </source>
</evidence>